<dbReference type="InterPro" id="IPR050266">
    <property type="entry name" value="AB_hydrolase_sf"/>
</dbReference>
<dbReference type="PANTHER" id="PTHR43798:SF33">
    <property type="entry name" value="HYDROLASE, PUTATIVE (AFU_ORTHOLOGUE AFUA_2G14860)-RELATED"/>
    <property type="match status" value="1"/>
</dbReference>
<dbReference type="EMBL" id="CP025746">
    <property type="protein sequence ID" value="QAA30702.1"/>
    <property type="molecule type" value="Genomic_DNA"/>
</dbReference>
<evidence type="ECO:0000259" key="1">
    <source>
        <dbReference type="Pfam" id="PF00561"/>
    </source>
</evidence>
<dbReference type="PANTHER" id="PTHR43798">
    <property type="entry name" value="MONOACYLGLYCEROL LIPASE"/>
    <property type="match status" value="1"/>
</dbReference>
<feature type="domain" description="AB hydrolase-1" evidence="1">
    <location>
        <begin position="60"/>
        <end position="169"/>
    </location>
</feature>
<name>A0A3R5U3J7_9CLOT</name>
<dbReference type="AlphaFoldDB" id="A0A3R5U3J7"/>
<dbReference type="SUPFAM" id="SSF53474">
    <property type="entry name" value="alpha/beta-Hydrolases"/>
    <property type="match status" value="1"/>
</dbReference>
<keyword evidence="3" id="KW-1185">Reference proteome</keyword>
<dbReference type="InterPro" id="IPR029058">
    <property type="entry name" value="AB_hydrolase_fold"/>
</dbReference>
<accession>A0A3R5U3J7</accession>
<dbReference type="Proteomes" id="UP000286268">
    <property type="component" value="Chromosome"/>
</dbReference>
<proteinExistence type="predicted"/>
<sequence length="299" mass="33839">MKRWIKSAFLIFIFLVILLTGINYFQTFIIDNSFQNNTDNIAKVDNININYKISGNDKNPPILLIHGLFSSSDDFLNLSKKLSDRYRVISLDLIGFGLSDKGSNLDYSSENMAKLCNDFMNSLGYKKFSVLGHSMGGGVAIHMALNYQNSIDKLILVDSTGIGEHLHIDPPKILLKEGLLSYFPQLAMYSLNFNNPKYINYSVFEKNLFYNRHMDSNTVEKVIENCKSIDNVKDRLKDIHAKTLIVWGSKDDVLPVDNAYVFNDQIKDSKLSIISNCGHMPFAEAEDLFVGEVLSFMAS</sequence>
<dbReference type="OrthoDB" id="9775557at2"/>
<organism evidence="2 3">
    <name type="scientific">Clostridium manihotivorum</name>
    <dbReference type="NCBI Taxonomy" id="2320868"/>
    <lineage>
        <taxon>Bacteria</taxon>
        <taxon>Bacillati</taxon>
        <taxon>Bacillota</taxon>
        <taxon>Clostridia</taxon>
        <taxon>Eubacteriales</taxon>
        <taxon>Clostridiaceae</taxon>
        <taxon>Clostridium</taxon>
    </lineage>
</organism>
<dbReference type="Pfam" id="PF00561">
    <property type="entry name" value="Abhydrolase_1"/>
    <property type="match status" value="1"/>
</dbReference>
<gene>
    <name evidence="2" type="ORF">C1I91_02915</name>
</gene>
<dbReference type="InterPro" id="IPR000073">
    <property type="entry name" value="AB_hydrolase_1"/>
</dbReference>
<evidence type="ECO:0000313" key="2">
    <source>
        <dbReference type="EMBL" id="QAA30702.1"/>
    </source>
</evidence>
<dbReference type="Gene3D" id="3.40.50.1820">
    <property type="entry name" value="alpha/beta hydrolase"/>
    <property type="match status" value="1"/>
</dbReference>
<dbReference type="KEGG" id="cmah:C1I91_02915"/>
<evidence type="ECO:0000313" key="3">
    <source>
        <dbReference type="Proteomes" id="UP000286268"/>
    </source>
</evidence>
<dbReference type="RefSeq" id="WP_128211153.1">
    <property type="nucleotide sequence ID" value="NZ_CP025746.1"/>
</dbReference>
<protein>
    <recommendedName>
        <fullName evidence="1">AB hydrolase-1 domain-containing protein</fullName>
    </recommendedName>
</protein>
<dbReference type="GO" id="GO:0016020">
    <property type="term" value="C:membrane"/>
    <property type="evidence" value="ECO:0007669"/>
    <property type="project" value="TreeGrafter"/>
</dbReference>
<reference evidence="2 3" key="1">
    <citation type="submission" date="2018-01" db="EMBL/GenBank/DDBJ databases">
        <title>Genome Sequencing and Assembly of Anaerobacter polyendosporus strain CT4.</title>
        <authorList>
            <person name="Tachaapaikoon C."/>
            <person name="Sutheeworapong S."/>
            <person name="Jenjaroenpun P."/>
            <person name="Wongsurawat T."/>
            <person name="Nookeaw I."/>
            <person name="Cheawchanlertfa P."/>
            <person name="Kosugi A."/>
            <person name="Cheevadhanarak S."/>
            <person name="Ratanakhanokchai K."/>
        </authorList>
    </citation>
    <scope>NUCLEOTIDE SEQUENCE [LARGE SCALE GENOMIC DNA]</scope>
    <source>
        <strain evidence="2 3">CT4</strain>
    </source>
</reference>
<dbReference type="PRINTS" id="PR00111">
    <property type="entry name" value="ABHYDROLASE"/>
</dbReference>